<evidence type="ECO:0000256" key="1">
    <source>
        <dbReference type="SAM" id="MobiDB-lite"/>
    </source>
</evidence>
<evidence type="ECO:0000313" key="3">
    <source>
        <dbReference type="Proteomes" id="UP001497482"/>
    </source>
</evidence>
<gene>
    <name evidence="2" type="ORF">KC01_LOCUS34857</name>
</gene>
<dbReference type="Proteomes" id="UP001497482">
    <property type="component" value="Chromosome 6"/>
</dbReference>
<feature type="region of interest" description="Disordered" evidence="1">
    <location>
        <begin position="1"/>
        <end position="63"/>
    </location>
</feature>
<dbReference type="EMBL" id="OZ035828">
    <property type="protein sequence ID" value="CAL1607842.1"/>
    <property type="molecule type" value="Genomic_DNA"/>
</dbReference>
<feature type="compositionally biased region" description="Polar residues" evidence="1">
    <location>
        <begin position="98"/>
        <end position="109"/>
    </location>
</feature>
<organism evidence="2 3">
    <name type="scientific">Knipowitschia caucasica</name>
    <name type="common">Caucasian dwarf goby</name>
    <name type="synonym">Pomatoschistus caucasicus</name>
    <dbReference type="NCBI Taxonomy" id="637954"/>
    <lineage>
        <taxon>Eukaryota</taxon>
        <taxon>Metazoa</taxon>
        <taxon>Chordata</taxon>
        <taxon>Craniata</taxon>
        <taxon>Vertebrata</taxon>
        <taxon>Euteleostomi</taxon>
        <taxon>Actinopterygii</taxon>
        <taxon>Neopterygii</taxon>
        <taxon>Teleostei</taxon>
        <taxon>Neoteleostei</taxon>
        <taxon>Acanthomorphata</taxon>
        <taxon>Gobiaria</taxon>
        <taxon>Gobiiformes</taxon>
        <taxon>Gobioidei</taxon>
        <taxon>Gobiidae</taxon>
        <taxon>Gobiinae</taxon>
        <taxon>Knipowitschia</taxon>
    </lineage>
</organism>
<feature type="region of interest" description="Disordered" evidence="1">
    <location>
        <begin position="80"/>
        <end position="109"/>
    </location>
</feature>
<proteinExistence type="predicted"/>
<keyword evidence="3" id="KW-1185">Reference proteome</keyword>
<sequence>MTIDSVEGVRPAQRRYLTRPHLRLCGGGEAGTAEVPHPPPPQTLWRGGGTSPAPTSDSVEGVRPAQRRYLTRLPLRLCGGGEAGTAEVPHPPPPQTLWGASSHKQTLLR</sequence>
<accession>A0AAV2M3C8</accession>
<reference evidence="2 3" key="1">
    <citation type="submission" date="2024-04" db="EMBL/GenBank/DDBJ databases">
        <authorList>
            <person name="Waldvogel A.-M."/>
            <person name="Schoenle A."/>
        </authorList>
    </citation>
    <scope>NUCLEOTIDE SEQUENCE [LARGE SCALE GENOMIC DNA]</scope>
</reference>
<dbReference type="AlphaFoldDB" id="A0AAV2M3C8"/>
<feature type="compositionally biased region" description="Basic residues" evidence="1">
    <location>
        <begin position="12"/>
        <end position="22"/>
    </location>
</feature>
<name>A0AAV2M3C8_KNICA</name>
<evidence type="ECO:0000313" key="2">
    <source>
        <dbReference type="EMBL" id="CAL1607842.1"/>
    </source>
</evidence>
<protein>
    <submittedName>
        <fullName evidence="2">Uncharacterized protein</fullName>
    </submittedName>
</protein>